<reference evidence="1 2" key="1">
    <citation type="submission" date="2023-07" db="EMBL/GenBank/DDBJ databases">
        <title>Genomic Encyclopedia of Type Strains, Phase IV (KMG-IV): sequencing the most valuable type-strain genomes for metagenomic binning, comparative biology and taxonomic classification.</title>
        <authorList>
            <person name="Goeker M."/>
        </authorList>
    </citation>
    <scope>NUCLEOTIDE SEQUENCE [LARGE SCALE GENOMIC DNA]</scope>
    <source>
        <strain evidence="1 2">DSM 17723</strain>
    </source>
</reference>
<organism evidence="1 2">
    <name type="scientific">Metabacillus niabensis</name>
    <dbReference type="NCBI Taxonomy" id="324854"/>
    <lineage>
        <taxon>Bacteria</taxon>
        <taxon>Bacillati</taxon>
        <taxon>Bacillota</taxon>
        <taxon>Bacilli</taxon>
        <taxon>Bacillales</taxon>
        <taxon>Bacillaceae</taxon>
        <taxon>Metabacillus</taxon>
    </lineage>
</organism>
<keyword evidence="2" id="KW-1185">Reference proteome</keyword>
<sequence length="39" mass="4213">MQGLGAALLSPATLSLIMSNFNEGQSATGQWTVQLWFKD</sequence>
<name>A0ABT9Z9N0_9BACI</name>
<proteinExistence type="predicted"/>
<accession>A0ABT9Z9N0</accession>
<evidence type="ECO:0000313" key="1">
    <source>
        <dbReference type="EMBL" id="MDQ0228720.1"/>
    </source>
</evidence>
<dbReference type="EMBL" id="JAUSTZ010000033">
    <property type="protein sequence ID" value="MDQ0228720.1"/>
    <property type="molecule type" value="Genomic_DNA"/>
</dbReference>
<evidence type="ECO:0000313" key="2">
    <source>
        <dbReference type="Proteomes" id="UP001232245"/>
    </source>
</evidence>
<comment type="caution">
    <text evidence="1">The sequence shown here is derived from an EMBL/GenBank/DDBJ whole genome shotgun (WGS) entry which is preliminary data.</text>
</comment>
<protein>
    <submittedName>
        <fullName evidence="1">Uncharacterized protein</fullName>
    </submittedName>
</protein>
<gene>
    <name evidence="1" type="ORF">J2S02_005120</name>
</gene>
<dbReference type="Proteomes" id="UP001232245">
    <property type="component" value="Unassembled WGS sequence"/>
</dbReference>